<dbReference type="InterPro" id="IPR050190">
    <property type="entry name" value="UPF0213_domain"/>
</dbReference>
<protein>
    <recommendedName>
        <fullName evidence="2">GIY-YIG domain-containing protein</fullName>
    </recommendedName>
</protein>
<dbReference type="EMBL" id="PFSF01000004">
    <property type="protein sequence ID" value="PJC28435.1"/>
    <property type="molecule type" value="Genomic_DNA"/>
</dbReference>
<dbReference type="CDD" id="cd10456">
    <property type="entry name" value="GIY-YIG_UPF0213"/>
    <property type="match status" value="1"/>
</dbReference>
<dbReference type="SUPFAM" id="SSF82771">
    <property type="entry name" value="GIY-YIG endonuclease"/>
    <property type="match status" value="1"/>
</dbReference>
<dbReference type="Gene3D" id="3.40.1440.10">
    <property type="entry name" value="GIY-YIG endonuclease"/>
    <property type="match status" value="1"/>
</dbReference>
<proteinExistence type="inferred from homology"/>
<comment type="caution">
    <text evidence="3">The sequence shown here is derived from an EMBL/GenBank/DDBJ whole genome shotgun (WGS) entry which is preliminary data.</text>
</comment>
<dbReference type="InterPro" id="IPR035901">
    <property type="entry name" value="GIY-YIG_endonuc_sf"/>
</dbReference>
<dbReference type="SMART" id="SM00465">
    <property type="entry name" value="GIYc"/>
    <property type="match status" value="1"/>
</dbReference>
<feature type="domain" description="GIY-YIG" evidence="2">
    <location>
        <begin position="1"/>
        <end position="80"/>
    </location>
</feature>
<organism evidence="3 4">
    <name type="scientific">Candidatus Shapirobacteria bacterium CG_4_9_14_0_2_um_filter_39_11</name>
    <dbReference type="NCBI Taxonomy" id="1974478"/>
    <lineage>
        <taxon>Bacteria</taxon>
        <taxon>Candidatus Shapironibacteriota</taxon>
    </lineage>
</organism>
<sequence length="94" mass="11002">MYYYVYVLKSLKDSKLYTGWTSNLGRRLKEHKTGKTKSLRNRRPLKLVYFEKYKTKAEAFRRERYFKTPEGGVLKRKLIDGGVGSGRRPPQPGG</sequence>
<evidence type="ECO:0000313" key="3">
    <source>
        <dbReference type="EMBL" id="PJC28435.1"/>
    </source>
</evidence>
<dbReference type="Proteomes" id="UP000229816">
    <property type="component" value="Unassembled WGS sequence"/>
</dbReference>
<accession>A0A2M8ETI9</accession>
<dbReference type="Pfam" id="PF01541">
    <property type="entry name" value="GIY-YIG"/>
    <property type="match status" value="1"/>
</dbReference>
<evidence type="ECO:0000313" key="4">
    <source>
        <dbReference type="Proteomes" id="UP000229816"/>
    </source>
</evidence>
<dbReference type="PANTHER" id="PTHR34477">
    <property type="entry name" value="UPF0213 PROTEIN YHBQ"/>
    <property type="match status" value="1"/>
</dbReference>
<dbReference type="InterPro" id="IPR000305">
    <property type="entry name" value="GIY-YIG_endonuc"/>
</dbReference>
<name>A0A2M8ETI9_9BACT</name>
<dbReference type="PANTHER" id="PTHR34477:SF1">
    <property type="entry name" value="UPF0213 PROTEIN YHBQ"/>
    <property type="match status" value="1"/>
</dbReference>
<comment type="similarity">
    <text evidence="1">Belongs to the UPF0213 family.</text>
</comment>
<dbReference type="PROSITE" id="PS50164">
    <property type="entry name" value="GIY_YIG"/>
    <property type="match status" value="1"/>
</dbReference>
<dbReference type="AlphaFoldDB" id="A0A2M8ETI9"/>
<reference evidence="4" key="1">
    <citation type="submission" date="2017-09" db="EMBL/GenBank/DDBJ databases">
        <title>Depth-based differentiation of microbial function through sediment-hosted aquifers and enrichment of novel symbionts in the deep terrestrial subsurface.</title>
        <authorList>
            <person name="Probst A.J."/>
            <person name="Ladd B."/>
            <person name="Jarett J.K."/>
            <person name="Geller-Mcgrath D.E."/>
            <person name="Sieber C.M.K."/>
            <person name="Emerson J.B."/>
            <person name="Anantharaman K."/>
            <person name="Thomas B.C."/>
            <person name="Malmstrom R."/>
            <person name="Stieglmeier M."/>
            <person name="Klingl A."/>
            <person name="Woyke T."/>
            <person name="Ryan C.M."/>
            <person name="Banfield J.F."/>
        </authorList>
    </citation>
    <scope>NUCLEOTIDE SEQUENCE [LARGE SCALE GENOMIC DNA]</scope>
</reference>
<gene>
    <name evidence="3" type="ORF">CO054_00125</name>
</gene>
<evidence type="ECO:0000259" key="2">
    <source>
        <dbReference type="PROSITE" id="PS50164"/>
    </source>
</evidence>
<evidence type="ECO:0000256" key="1">
    <source>
        <dbReference type="ARBA" id="ARBA00007435"/>
    </source>
</evidence>